<comment type="caution">
    <text evidence="3">The sequence shown here is derived from an EMBL/GenBank/DDBJ whole genome shotgun (WGS) entry which is preliminary data.</text>
</comment>
<accession>A0A9D5KA68</accession>
<evidence type="ECO:0000259" key="2">
    <source>
        <dbReference type="Pfam" id="PF13490"/>
    </source>
</evidence>
<evidence type="ECO:0000313" key="4">
    <source>
        <dbReference type="Proteomes" id="UP000630660"/>
    </source>
</evidence>
<sequence length="180" mass="20334">MKDKLKTECRFARERIEAYLSKEIDGDEALDIRNHLRTCKACREVLNAETRLNRMMQSALKPRVESGYWERTWPRIQVAMVARKQRSTRRILRWIVSSVGVAVSTAALFLGLFLPSISTSPIATHDATYFADLSPEPPTFAEVTKTETDDADKAVDLAVLSLGNTPPSQRITHFKNLEGL</sequence>
<dbReference type="Pfam" id="PF13490">
    <property type="entry name" value="zf-HC2"/>
    <property type="match status" value="1"/>
</dbReference>
<dbReference type="Gene3D" id="1.10.10.1320">
    <property type="entry name" value="Anti-sigma factor, zinc-finger domain"/>
    <property type="match status" value="1"/>
</dbReference>
<evidence type="ECO:0000256" key="1">
    <source>
        <dbReference type="SAM" id="Phobius"/>
    </source>
</evidence>
<evidence type="ECO:0000313" key="3">
    <source>
        <dbReference type="EMBL" id="MBD3365302.1"/>
    </source>
</evidence>
<organism evidence="3 4">
    <name type="scientific">candidate division WOR-3 bacterium</name>
    <dbReference type="NCBI Taxonomy" id="2052148"/>
    <lineage>
        <taxon>Bacteria</taxon>
        <taxon>Bacteria division WOR-3</taxon>
    </lineage>
</organism>
<dbReference type="InterPro" id="IPR041916">
    <property type="entry name" value="Anti_sigma_zinc_sf"/>
</dbReference>
<dbReference type="AlphaFoldDB" id="A0A9D5KA68"/>
<name>A0A9D5KA68_UNCW3</name>
<feature type="transmembrane region" description="Helical" evidence="1">
    <location>
        <begin position="91"/>
        <end position="114"/>
    </location>
</feature>
<keyword evidence="1" id="KW-1133">Transmembrane helix</keyword>
<keyword evidence="1" id="KW-0812">Transmembrane</keyword>
<dbReference type="Proteomes" id="UP000630660">
    <property type="component" value="Unassembled WGS sequence"/>
</dbReference>
<gene>
    <name evidence="3" type="ORF">GF359_08820</name>
</gene>
<dbReference type="EMBL" id="WJKJ01000296">
    <property type="protein sequence ID" value="MBD3365302.1"/>
    <property type="molecule type" value="Genomic_DNA"/>
</dbReference>
<proteinExistence type="predicted"/>
<protein>
    <recommendedName>
        <fullName evidence="2">Putative zinc-finger domain-containing protein</fullName>
    </recommendedName>
</protein>
<feature type="domain" description="Putative zinc-finger" evidence="2">
    <location>
        <begin position="9"/>
        <end position="43"/>
    </location>
</feature>
<dbReference type="InterPro" id="IPR027383">
    <property type="entry name" value="Znf_put"/>
</dbReference>
<keyword evidence="1" id="KW-0472">Membrane</keyword>
<reference evidence="3" key="1">
    <citation type="submission" date="2019-11" db="EMBL/GenBank/DDBJ databases">
        <title>Microbial mats filling the niche in hypersaline microbial mats.</title>
        <authorList>
            <person name="Wong H.L."/>
            <person name="Macleod F.I."/>
            <person name="White R.A. III"/>
            <person name="Burns B.P."/>
        </authorList>
    </citation>
    <scope>NUCLEOTIDE SEQUENCE</scope>
    <source>
        <strain evidence="3">Bin_327</strain>
    </source>
</reference>